<evidence type="ECO:0000313" key="2">
    <source>
        <dbReference type="EMBL" id="CAK9322284.1"/>
    </source>
</evidence>
<feature type="region of interest" description="Disordered" evidence="1">
    <location>
        <begin position="1"/>
        <end position="44"/>
    </location>
</feature>
<dbReference type="PANTHER" id="PTHR36378:SF1">
    <property type="entry name" value="COTTON FIBER PROTEIN"/>
    <property type="match status" value="1"/>
</dbReference>
<keyword evidence="3" id="KW-1185">Reference proteome</keyword>
<dbReference type="Proteomes" id="UP001642487">
    <property type="component" value="Chromosome 5"/>
</dbReference>
<sequence length="185" mass="20652">MTVSSSETELGFPLQTNDDKNNNNQNVRVDESVEKNKKKKKKKKSVNILKVALMLLRRRSRKSNNNPALDVASKGMWNRFVGAMRPLHLQSDHAPPTLQVVPSLSATTKPAPPLLHSSPSVDSFEDVSSSSSSVDSMSRYASAVNLQDMDKNDEEESNDEVFDNTNDEDEMIDAKAEMYIAQFYA</sequence>
<reference evidence="2 3" key="1">
    <citation type="submission" date="2024-03" db="EMBL/GenBank/DDBJ databases">
        <authorList>
            <person name="Gkanogiannis A."/>
            <person name="Becerra Lopez-Lavalle L."/>
        </authorList>
    </citation>
    <scope>NUCLEOTIDE SEQUENCE [LARGE SCALE GENOMIC DNA]</scope>
</reference>
<feature type="region of interest" description="Disordered" evidence="1">
    <location>
        <begin position="105"/>
        <end position="168"/>
    </location>
</feature>
<evidence type="ECO:0000313" key="3">
    <source>
        <dbReference type="Proteomes" id="UP001642487"/>
    </source>
</evidence>
<evidence type="ECO:0000256" key="1">
    <source>
        <dbReference type="SAM" id="MobiDB-lite"/>
    </source>
</evidence>
<dbReference type="EMBL" id="OZ021739">
    <property type="protein sequence ID" value="CAK9322284.1"/>
    <property type="molecule type" value="Genomic_DNA"/>
</dbReference>
<feature type="compositionally biased region" description="Low complexity" evidence="1">
    <location>
        <begin position="117"/>
        <end position="138"/>
    </location>
</feature>
<name>A0ABP0YPI9_9ROSI</name>
<dbReference type="PANTHER" id="PTHR36378">
    <property type="entry name" value="COTTON FIBER PROTEIN"/>
    <property type="match status" value="1"/>
</dbReference>
<organism evidence="2 3">
    <name type="scientific">Citrullus colocynthis</name>
    <name type="common">colocynth</name>
    <dbReference type="NCBI Taxonomy" id="252529"/>
    <lineage>
        <taxon>Eukaryota</taxon>
        <taxon>Viridiplantae</taxon>
        <taxon>Streptophyta</taxon>
        <taxon>Embryophyta</taxon>
        <taxon>Tracheophyta</taxon>
        <taxon>Spermatophyta</taxon>
        <taxon>Magnoliopsida</taxon>
        <taxon>eudicotyledons</taxon>
        <taxon>Gunneridae</taxon>
        <taxon>Pentapetalae</taxon>
        <taxon>rosids</taxon>
        <taxon>fabids</taxon>
        <taxon>Cucurbitales</taxon>
        <taxon>Cucurbitaceae</taxon>
        <taxon>Benincaseae</taxon>
        <taxon>Citrullus</taxon>
    </lineage>
</organism>
<proteinExistence type="predicted"/>
<accession>A0ABP0YPI9</accession>
<gene>
    <name evidence="2" type="ORF">CITCOLO1_LOCUS14423</name>
</gene>
<feature type="compositionally biased region" description="Acidic residues" evidence="1">
    <location>
        <begin position="151"/>
        <end position="168"/>
    </location>
</feature>
<protein>
    <submittedName>
        <fullName evidence="2">Uncharacterized protein</fullName>
    </submittedName>
</protein>